<comment type="pathway">
    <text evidence="6 8">Amino-acid biosynthesis; L-lysine biosynthesis via DAP pathway; L-lysine from DL-2,6-diaminopimelate: step 1/1.</text>
</comment>
<dbReference type="Gene3D" id="3.20.20.10">
    <property type="entry name" value="Alanine racemase"/>
    <property type="match status" value="1"/>
</dbReference>
<evidence type="ECO:0000256" key="4">
    <source>
        <dbReference type="ARBA" id="ARBA00023154"/>
    </source>
</evidence>
<dbReference type="CDD" id="cd06828">
    <property type="entry name" value="PLPDE_III_DapDC"/>
    <property type="match status" value="1"/>
</dbReference>
<reference evidence="11 12" key="1">
    <citation type="submission" date="2023-06" db="EMBL/GenBank/DDBJ databases">
        <title>The Gram-positive Non-spore-bearing Anaerobic Bacilli of Human Feces.</title>
        <authorList>
            <person name="Eggerth A.H."/>
        </authorList>
    </citation>
    <scope>NUCLEOTIDE SEQUENCE [LARGE SCALE GENOMIC DNA]</scope>
    <source>
        <strain evidence="11 12">CBA3108</strain>
    </source>
</reference>
<evidence type="ECO:0000313" key="12">
    <source>
        <dbReference type="Proteomes" id="UP001212097"/>
    </source>
</evidence>
<feature type="binding site" evidence="6">
    <location>
        <position position="322"/>
    </location>
    <ligand>
        <name>substrate</name>
    </ligand>
</feature>
<comment type="cofactor">
    <cofactor evidence="1 6 8">
        <name>pyridoxal 5'-phosphate</name>
        <dbReference type="ChEBI" id="CHEBI:597326"/>
    </cofactor>
</comment>
<evidence type="ECO:0000256" key="6">
    <source>
        <dbReference type="HAMAP-Rule" id="MF_02120"/>
    </source>
</evidence>
<dbReference type="GO" id="GO:0008836">
    <property type="term" value="F:diaminopimelate decarboxylase activity"/>
    <property type="evidence" value="ECO:0007669"/>
    <property type="project" value="UniProtKB-EC"/>
</dbReference>
<dbReference type="InterPro" id="IPR009006">
    <property type="entry name" value="Ala_racemase/Decarboxylase_C"/>
</dbReference>
<dbReference type="SUPFAM" id="SSF51419">
    <property type="entry name" value="PLP-binding barrel"/>
    <property type="match status" value="1"/>
</dbReference>
<name>A0ABY7R0X1_9ACTN</name>
<evidence type="ECO:0000256" key="1">
    <source>
        <dbReference type="ARBA" id="ARBA00001933"/>
    </source>
</evidence>
<feature type="binding site" evidence="6">
    <location>
        <position position="277"/>
    </location>
    <ligand>
        <name>pyridoxal 5'-phosphate</name>
        <dbReference type="ChEBI" id="CHEBI:597326"/>
    </ligand>
</feature>
<dbReference type="InterPro" id="IPR029066">
    <property type="entry name" value="PLP-binding_barrel"/>
</dbReference>
<evidence type="ECO:0000256" key="8">
    <source>
        <dbReference type="RuleBase" id="RU003738"/>
    </source>
</evidence>
<feature type="domain" description="Orn/DAP/Arg decarboxylase 2 C-terminal" evidence="9">
    <location>
        <begin position="332"/>
        <end position="422"/>
    </location>
</feature>
<evidence type="ECO:0000256" key="5">
    <source>
        <dbReference type="ARBA" id="ARBA00023239"/>
    </source>
</evidence>
<dbReference type="Proteomes" id="UP001212097">
    <property type="component" value="Chromosome"/>
</dbReference>
<comment type="function">
    <text evidence="6">Specifically catalyzes the decarboxylation of meso-diaminopimelate (meso-DAP) to L-lysine.</text>
</comment>
<dbReference type="InterPro" id="IPR022653">
    <property type="entry name" value="De-COase2_pyr-phos_BS"/>
</dbReference>
<dbReference type="InterPro" id="IPR000183">
    <property type="entry name" value="Orn/DAP/Arg_de-COase"/>
</dbReference>
<sequence>MTHMHVAGSVHADVAAAGPQWLTLPDDVNALDPALWSGSTGRGDGGIVNVAGVSVTDLLAEYGSPLYVLDEADFRQRARTFRDAFAGWDVYYAGKAFLTRTIASWVDEEGLYLDTCTGGELITALQGGMDPARIGLHGNNKSIDELRLALSAGIGRIIVDSLDEITRIEELCRDNGWHARVMVRVTAGVEAHTHEYIATAHEDQKFGFSITNGAAMVALVRCHTSEVMDLLGIHSHIGSQIFDTAGFEVAARRTMKLLEQFKQATGTDLPELDLGGGFGIAYTSQDSPSTAQSLADSLREIITLEARGRGMEVPHVSLEPGRAIVGPTTMALYTVGTVKPVDLDSGAQRIYVSVDGGMSDNIRPALYAAEYSAVIANRASTVTPVLCRIVGKHCEAGDILVRDVYLPGDVAPGDVIAVPAAGAYSRSMASNYNHTPRPAVVCVGTADHPGTSLLLRRETIDDLLSLDASPVTSEVQWP</sequence>
<dbReference type="InterPro" id="IPR022657">
    <property type="entry name" value="De-COase2_CS"/>
</dbReference>
<dbReference type="NCBIfam" id="TIGR01048">
    <property type="entry name" value="lysA"/>
    <property type="match status" value="1"/>
</dbReference>
<dbReference type="Gene3D" id="2.40.37.10">
    <property type="entry name" value="Lyase, Ornithine Decarboxylase, Chain A, domain 1"/>
    <property type="match status" value="1"/>
</dbReference>
<evidence type="ECO:0000259" key="10">
    <source>
        <dbReference type="Pfam" id="PF02784"/>
    </source>
</evidence>
<dbReference type="PANTHER" id="PTHR43727">
    <property type="entry name" value="DIAMINOPIMELATE DECARBOXYLASE"/>
    <property type="match status" value="1"/>
</dbReference>
<comment type="subunit">
    <text evidence="6">Homodimer.</text>
</comment>
<dbReference type="InterPro" id="IPR022644">
    <property type="entry name" value="De-COase2_N"/>
</dbReference>
<dbReference type="SUPFAM" id="SSF50621">
    <property type="entry name" value="Alanine racemase C-terminal domain-like"/>
    <property type="match status" value="1"/>
</dbReference>
<feature type="binding site" evidence="6">
    <location>
        <position position="395"/>
    </location>
    <ligand>
        <name>substrate</name>
    </ligand>
</feature>
<dbReference type="InterPro" id="IPR022643">
    <property type="entry name" value="De-COase2_C"/>
</dbReference>
<evidence type="ECO:0000313" key="11">
    <source>
        <dbReference type="EMBL" id="WCC80938.1"/>
    </source>
</evidence>
<evidence type="ECO:0000256" key="2">
    <source>
        <dbReference type="ARBA" id="ARBA00022793"/>
    </source>
</evidence>
<dbReference type="InterPro" id="IPR002986">
    <property type="entry name" value="DAP_deCOOHase_LysA"/>
</dbReference>
<proteinExistence type="inferred from homology"/>
<comment type="similarity">
    <text evidence="6">Belongs to the Orn/Lys/Arg decarboxylase class-II family. LysA subfamily.</text>
</comment>
<feature type="binding site" evidence="6">
    <location>
        <begin position="319"/>
        <end position="322"/>
    </location>
    <ligand>
        <name>pyridoxal 5'-phosphate</name>
        <dbReference type="ChEBI" id="CHEBI:597326"/>
    </ligand>
</feature>
<dbReference type="PANTHER" id="PTHR43727:SF2">
    <property type="entry name" value="GROUP IV DECARBOXYLASE"/>
    <property type="match status" value="1"/>
</dbReference>
<organism evidence="11 12">
    <name type="scientific">Cutibacterium equinum</name>
    <dbReference type="NCBI Taxonomy" id="3016342"/>
    <lineage>
        <taxon>Bacteria</taxon>
        <taxon>Bacillati</taxon>
        <taxon>Actinomycetota</taxon>
        <taxon>Actinomycetes</taxon>
        <taxon>Propionibacteriales</taxon>
        <taxon>Propionibacteriaceae</taxon>
        <taxon>Cutibacterium</taxon>
    </lineage>
</organism>
<evidence type="ECO:0000256" key="3">
    <source>
        <dbReference type="ARBA" id="ARBA00022898"/>
    </source>
</evidence>
<keyword evidence="2 6" id="KW-0210">Decarboxylase</keyword>
<keyword evidence="12" id="KW-1185">Reference proteome</keyword>
<comment type="catalytic activity">
    <reaction evidence="6 8">
        <text>meso-2,6-diaminopimelate + H(+) = L-lysine + CO2</text>
        <dbReference type="Rhea" id="RHEA:15101"/>
        <dbReference type="ChEBI" id="CHEBI:15378"/>
        <dbReference type="ChEBI" id="CHEBI:16526"/>
        <dbReference type="ChEBI" id="CHEBI:32551"/>
        <dbReference type="ChEBI" id="CHEBI:57791"/>
        <dbReference type="EC" id="4.1.1.20"/>
    </reaction>
</comment>
<feature type="binding site" evidence="6">
    <location>
        <position position="363"/>
    </location>
    <ligand>
        <name>substrate</name>
    </ligand>
</feature>
<dbReference type="HAMAP" id="MF_02120">
    <property type="entry name" value="LysA"/>
    <property type="match status" value="1"/>
</dbReference>
<dbReference type="PROSITE" id="PS00879">
    <property type="entry name" value="ODR_DC_2_2"/>
    <property type="match status" value="1"/>
</dbReference>
<dbReference type="PRINTS" id="PR01181">
    <property type="entry name" value="DAPDCRBXLASE"/>
</dbReference>
<keyword evidence="6" id="KW-0028">Amino-acid biosynthesis</keyword>
<feature type="modified residue" description="N6-(pyridoxal phosphate)lysine" evidence="6">
    <location>
        <position position="95"/>
    </location>
</feature>
<evidence type="ECO:0000256" key="7">
    <source>
        <dbReference type="NCBIfam" id="TIGR01048"/>
    </source>
</evidence>
<keyword evidence="4 6" id="KW-0457">Lysine biosynthesis</keyword>
<feature type="binding site" evidence="6">
    <location>
        <position position="367"/>
    </location>
    <ligand>
        <name>substrate</name>
    </ligand>
</feature>
<dbReference type="Pfam" id="PF00278">
    <property type="entry name" value="Orn_DAP_Arg_deC"/>
    <property type="match status" value="1"/>
</dbReference>
<accession>A0ABY7R0X1</accession>
<keyword evidence="5 6" id="KW-0456">Lyase</keyword>
<dbReference type="Pfam" id="PF02784">
    <property type="entry name" value="Orn_Arg_deC_N"/>
    <property type="match status" value="1"/>
</dbReference>
<dbReference type="EC" id="4.1.1.20" evidence="6 7"/>
<feature type="domain" description="Orn/DAP/Arg decarboxylase 2 N-terminal" evidence="10">
    <location>
        <begin position="72"/>
        <end position="325"/>
    </location>
</feature>
<dbReference type="RefSeq" id="WP_271419117.1">
    <property type="nucleotide sequence ID" value="NZ_CP115668.1"/>
</dbReference>
<dbReference type="EMBL" id="CP115668">
    <property type="protein sequence ID" value="WCC80938.1"/>
    <property type="molecule type" value="Genomic_DNA"/>
</dbReference>
<protein>
    <recommendedName>
        <fullName evidence="6 7">Diaminopimelate decarboxylase</fullName>
        <shortName evidence="6">DAP decarboxylase</shortName>
        <shortName evidence="6">DAPDC</shortName>
        <ecNumber evidence="6 7">4.1.1.20</ecNumber>
    </recommendedName>
</protein>
<gene>
    <name evidence="6 11" type="primary">lysA</name>
    <name evidence="11" type="ORF">O6R08_05695</name>
</gene>
<dbReference type="PRINTS" id="PR01179">
    <property type="entry name" value="ODADCRBXLASE"/>
</dbReference>
<evidence type="ECO:0000259" key="9">
    <source>
        <dbReference type="Pfam" id="PF00278"/>
    </source>
</evidence>
<dbReference type="PROSITE" id="PS00878">
    <property type="entry name" value="ODR_DC_2_1"/>
    <property type="match status" value="1"/>
</dbReference>
<feature type="binding site" evidence="6">
    <location>
        <position position="424"/>
    </location>
    <ligand>
        <name>substrate</name>
    </ligand>
</feature>
<feature type="binding site" evidence="6">
    <location>
        <position position="424"/>
    </location>
    <ligand>
        <name>pyridoxal 5'-phosphate</name>
        <dbReference type="ChEBI" id="CHEBI:597326"/>
    </ligand>
</feature>
<keyword evidence="3 6" id="KW-0663">Pyridoxal phosphate</keyword>